<keyword evidence="6 12" id="KW-0472">Membrane</keyword>
<evidence type="ECO:0000256" key="10">
    <source>
        <dbReference type="ARBA" id="ARBA00037946"/>
    </source>
</evidence>
<comment type="subcellular location">
    <subcellularLocation>
        <location evidence="1">Membrane</location>
        <topology evidence="1">Multi-pass membrane protein</topology>
    </subcellularLocation>
</comment>
<evidence type="ECO:0000256" key="5">
    <source>
        <dbReference type="ARBA" id="ARBA00022989"/>
    </source>
</evidence>
<sequence length="318" mass="36141">MIISSNTVAQLIENSILLLTFIGICSKMRTIVGERDALLGAFELLLNTEKYQMKCEETKKLDIDGGKKSRFCTQFYSFIVNLSLAAVIQSAFMNISARILPFDGWFPFEPTDDISFFIVFIYQIITFIYFATIGSFTDTVICGGMIHCSNHLKILRYGFENIPKYIKQHSTEPHDCLKLENFLTRNCIKYHLLIFEFSRKFNGIFASIIFFQFSISTLTLCASAQTLTTLGFMSADFINIMGYTTCIIAQIFVLCWYANEVTLNSLSIRTAVYNMDWYSLSLKTQTNLLLIIARASYPITFTGGPFVTLSLDSFVNVN</sequence>
<dbReference type="Pfam" id="PF02949">
    <property type="entry name" value="7tm_6"/>
    <property type="match status" value="1"/>
</dbReference>
<evidence type="ECO:0000256" key="12">
    <source>
        <dbReference type="SAM" id="Phobius"/>
    </source>
</evidence>
<evidence type="ECO:0000256" key="2">
    <source>
        <dbReference type="ARBA" id="ARBA00022606"/>
    </source>
</evidence>
<keyword evidence="8" id="KW-0807">Transducer</keyword>
<keyword evidence="7" id="KW-0675">Receptor</keyword>
<protein>
    <submittedName>
        <fullName evidence="13">Uncharacterized protein</fullName>
    </submittedName>
</protein>
<reference evidence="13" key="1">
    <citation type="journal article" date="2023" name="bioRxiv">
        <title>Scaffold-level genome assemblies of two parasitoid biocontrol wasps reveal the parthenogenesis mechanism and an associated novel virus.</title>
        <authorList>
            <person name="Inwood S."/>
            <person name="Skelly J."/>
            <person name="Guhlin J."/>
            <person name="Harrop T."/>
            <person name="Goldson S."/>
            <person name="Dearden P."/>
        </authorList>
    </citation>
    <scope>NUCLEOTIDE SEQUENCE</scope>
    <source>
        <strain evidence="13">Irish</strain>
        <tissue evidence="13">Whole body</tissue>
    </source>
</reference>
<evidence type="ECO:0000256" key="6">
    <source>
        <dbReference type="ARBA" id="ARBA00023136"/>
    </source>
</evidence>
<feature type="transmembrane region" description="Helical" evidence="12">
    <location>
        <begin position="75"/>
        <end position="95"/>
    </location>
</feature>
<evidence type="ECO:0000256" key="4">
    <source>
        <dbReference type="ARBA" id="ARBA00022725"/>
    </source>
</evidence>
<gene>
    <name evidence="13" type="ORF">PV328_011919</name>
</gene>
<dbReference type="GO" id="GO:0007165">
    <property type="term" value="P:signal transduction"/>
    <property type="evidence" value="ECO:0007669"/>
    <property type="project" value="UniProtKB-KW"/>
</dbReference>
<reference evidence="13" key="2">
    <citation type="submission" date="2023-03" db="EMBL/GenBank/DDBJ databases">
        <authorList>
            <person name="Inwood S.N."/>
            <person name="Skelly J.G."/>
            <person name="Guhlin J."/>
            <person name="Harrop T.W.R."/>
            <person name="Goldson S.G."/>
            <person name="Dearden P.K."/>
        </authorList>
    </citation>
    <scope>NUCLEOTIDE SEQUENCE</scope>
    <source>
        <strain evidence="13">Irish</strain>
        <tissue evidence="13">Whole body</tissue>
    </source>
</reference>
<comment type="caution">
    <text evidence="13">The sequence shown here is derived from an EMBL/GenBank/DDBJ whole genome shotgun (WGS) entry which is preliminary data.</text>
</comment>
<dbReference type="GO" id="GO:0004984">
    <property type="term" value="F:olfactory receptor activity"/>
    <property type="evidence" value="ECO:0007669"/>
    <property type="project" value="InterPro"/>
</dbReference>
<evidence type="ECO:0000313" key="14">
    <source>
        <dbReference type="Proteomes" id="UP001168990"/>
    </source>
</evidence>
<keyword evidence="5 12" id="KW-1133">Transmembrane helix</keyword>
<evidence type="ECO:0000256" key="7">
    <source>
        <dbReference type="ARBA" id="ARBA00023170"/>
    </source>
</evidence>
<dbReference type="Proteomes" id="UP001168990">
    <property type="component" value="Unassembled WGS sequence"/>
</dbReference>
<comment type="function">
    <text evidence="9">Odorant receptor which mediates acceptance or avoidance behavior, depending on its substrates. The odorant receptor repertoire encodes a large collection of odor stimuli that vary widely in identity, intensity, and duration. May form a complex with Orco to form odorant-sensing units, providing sensitive and prolonged odorant signaling and calcium permeability.</text>
</comment>
<feature type="transmembrane region" description="Helical" evidence="12">
    <location>
        <begin position="115"/>
        <end position="136"/>
    </location>
</feature>
<feature type="transmembrane region" description="Helical" evidence="12">
    <location>
        <begin position="237"/>
        <end position="259"/>
    </location>
</feature>
<evidence type="ECO:0000256" key="9">
    <source>
        <dbReference type="ARBA" id="ARBA00037764"/>
    </source>
</evidence>
<evidence type="ECO:0000313" key="13">
    <source>
        <dbReference type="EMBL" id="KAK0157086.1"/>
    </source>
</evidence>
<keyword evidence="2" id="KW-0716">Sensory transduction</keyword>
<name>A0AA39C367_9HYME</name>
<organism evidence="13 14">
    <name type="scientific">Microctonus aethiopoides</name>
    <dbReference type="NCBI Taxonomy" id="144406"/>
    <lineage>
        <taxon>Eukaryota</taxon>
        <taxon>Metazoa</taxon>
        <taxon>Ecdysozoa</taxon>
        <taxon>Arthropoda</taxon>
        <taxon>Hexapoda</taxon>
        <taxon>Insecta</taxon>
        <taxon>Pterygota</taxon>
        <taxon>Neoptera</taxon>
        <taxon>Endopterygota</taxon>
        <taxon>Hymenoptera</taxon>
        <taxon>Apocrita</taxon>
        <taxon>Ichneumonoidea</taxon>
        <taxon>Braconidae</taxon>
        <taxon>Euphorinae</taxon>
        <taxon>Microctonus</taxon>
    </lineage>
</organism>
<comment type="similarity">
    <text evidence="10">Belongs to the insect chemoreceptor superfamily. Heteromeric odorant receptor channel (TC 1.A.69) family. Or2a subfamily.</text>
</comment>
<comment type="subunit">
    <text evidence="11">Interacts with Orco. Complexes exist early in the endomembrane system in olfactory sensory neurons (OSNs), coupling these complexes to the conserved ciliary trafficking pathway.</text>
</comment>
<evidence type="ECO:0000256" key="11">
    <source>
        <dbReference type="ARBA" id="ARBA00038679"/>
    </source>
</evidence>
<dbReference type="InterPro" id="IPR004117">
    <property type="entry name" value="7tm6_olfct_rcpt"/>
</dbReference>
<dbReference type="EMBL" id="JAQQBS010001594">
    <property type="protein sequence ID" value="KAK0157086.1"/>
    <property type="molecule type" value="Genomic_DNA"/>
</dbReference>
<keyword evidence="14" id="KW-1185">Reference proteome</keyword>
<proteinExistence type="inferred from homology"/>
<accession>A0AA39C367</accession>
<evidence type="ECO:0000256" key="3">
    <source>
        <dbReference type="ARBA" id="ARBA00022692"/>
    </source>
</evidence>
<dbReference type="AlphaFoldDB" id="A0AA39C367"/>
<feature type="transmembrane region" description="Helical" evidence="12">
    <location>
        <begin position="204"/>
        <end position="225"/>
    </location>
</feature>
<keyword evidence="4" id="KW-0552">Olfaction</keyword>
<dbReference type="PANTHER" id="PTHR21137:SF37">
    <property type="entry name" value="ODORANT RECEPTOR 46A, ISOFORM B-RELATED"/>
    <property type="match status" value="1"/>
</dbReference>
<evidence type="ECO:0000256" key="1">
    <source>
        <dbReference type="ARBA" id="ARBA00004141"/>
    </source>
</evidence>
<dbReference type="PANTHER" id="PTHR21137">
    <property type="entry name" value="ODORANT RECEPTOR"/>
    <property type="match status" value="1"/>
</dbReference>
<dbReference type="GO" id="GO:0005549">
    <property type="term" value="F:odorant binding"/>
    <property type="evidence" value="ECO:0007669"/>
    <property type="project" value="InterPro"/>
</dbReference>
<dbReference type="GO" id="GO:0005886">
    <property type="term" value="C:plasma membrane"/>
    <property type="evidence" value="ECO:0007669"/>
    <property type="project" value="TreeGrafter"/>
</dbReference>
<evidence type="ECO:0000256" key="8">
    <source>
        <dbReference type="ARBA" id="ARBA00023224"/>
    </source>
</evidence>
<keyword evidence="3 12" id="KW-0812">Transmembrane</keyword>